<reference evidence="2 3" key="1">
    <citation type="submission" date="2016-10" db="EMBL/GenBank/DDBJ databases">
        <authorList>
            <person name="Varghese N."/>
            <person name="Submissions S."/>
        </authorList>
    </citation>
    <scope>NUCLEOTIDE SEQUENCE [LARGE SCALE GENOMIC DNA]</scope>
    <source>
        <strain evidence="2 3">DSM 11449</strain>
    </source>
</reference>
<dbReference type="GO" id="GO:0003700">
    <property type="term" value="F:DNA-binding transcription factor activity"/>
    <property type="evidence" value="ECO:0007669"/>
    <property type="project" value="InterPro"/>
</dbReference>
<dbReference type="GeneID" id="85016866"/>
<dbReference type="InterPro" id="IPR036390">
    <property type="entry name" value="WH_DNA-bd_sf"/>
</dbReference>
<dbReference type="Proteomes" id="UP000182771">
    <property type="component" value="Unassembled WGS sequence"/>
</dbReference>
<name>A0A1H2VJL3_9FLAO</name>
<dbReference type="SUPFAM" id="SSF46785">
    <property type="entry name" value="Winged helix' DNA-binding domain"/>
    <property type="match status" value="1"/>
</dbReference>
<evidence type="ECO:0000313" key="2">
    <source>
        <dbReference type="EMBL" id="SDW68400.1"/>
    </source>
</evidence>
<protein>
    <submittedName>
        <fullName evidence="2">MarR family protein</fullName>
    </submittedName>
</protein>
<dbReference type="EMBL" id="FNND01000003">
    <property type="protein sequence ID" value="SDW68400.1"/>
    <property type="molecule type" value="Genomic_DNA"/>
</dbReference>
<dbReference type="InterPro" id="IPR036388">
    <property type="entry name" value="WH-like_DNA-bd_sf"/>
</dbReference>
<dbReference type="InterPro" id="IPR000835">
    <property type="entry name" value="HTH_MarR-typ"/>
</dbReference>
<proteinExistence type="predicted"/>
<dbReference type="RefSeq" id="WP_016420557.1">
    <property type="nucleotide sequence ID" value="NZ_CALGWW010000024.1"/>
</dbReference>
<evidence type="ECO:0000313" key="3">
    <source>
        <dbReference type="Proteomes" id="UP000182771"/>
    </source>
</evidence>
<dbReference type="AlphaFoldDB" id="A0A1H2VJL3"/>
<gene>
    <name evidence="2" type="ORF">SAMN05444420_103202</name>
</gene>
<comment type="caution">
    <text evidence="2">The sequence shown here is derived from an EMBL/GenBank/DDBJ whole genome shotgun (WGS) entry which is preliminary data.</text>
</comment>
<sequence>MKERLVLLEMMAELFRRLHYLSPMAAKILSVLAIEGRTHGLTFEDLIERLKVSKSALSTNIHLLLDKELIYYETKEGKRRKYFKSFPFDKRFEGFLGLIRYEKDFTVRFQQYMKAQNESEHSFTEERIHKLGLFLDYLEQIEALTEDFLKKLKQEEISEKP</sequence>
<dbReference type="Gene3D" id="1.10.10.10">
    <property type="entry name" value="Winged helix-like DNA-binding domain superfamily/Winged helix DNA-binding domain"/>
    <property type="match status" value="1"/>
</dbReference>
<accession>A0A1H2VJL3</accession>
<evidence type="ECO:0000259" key="1">
    <source>
        <dbReference type="Pfam" id="PF12802"/>
    </source>
</evidence>
<feature type="domain" description="HTH marR-type" evidence="1">
    <location>
        <begin position="21"/>
        <end position="80"/>
    </location>
</feature>
<organism evidence="2 3">
    <name type="scientific">Capnocytophaga granulosa</name>
    <dbReference type="NCBI Taxonomy" id="45242"/>
    <lineage>
        <taxon>Bacteria</taxon>
        <taxon>Pseudomonadati</taxon>
        <taxon>Bacteroidota</taxon>
        <taxon>Flavobacteriia</taxon>
        <taxon>Flavobacteriales</taxon>
        <taxon>Flavobacteriaceae</taxon>
        <taxon>Capnocytophaga</taxon>
    </lineage>
</organism>
<dbReference type="OrthoDB" id="1807857at2"/>
<keyword evidence="3" id="KW-1185">Reference proteome</keyword>
<dbReference type="Pfam" id="PF12802">
    <property type="entry name" value="MarR_2"/>
    <property type="match status" value="1"/>
</dbReference>